<keyword evidence="4 6" id="KW-0732">Signal</keyword>
<reference evidence="8 9" key="1">
    <citation type="submission" date="2021-02" db="EMBL/GenBank/DDBJ databases">
        <title>Safari Cat Assemblies.</title>
        <authorList>
            <person name="Bredemeyer K.R."/>
            <person name="Murphy W.J."/>
        </authorList>
    </citation>
    <scope>NUCLEOTIDE SEQUENCE [LARGE SCALE GENOMIC DNA]</scope>
</reference>
<evidence type="ECO:0000259" key="7">
    <source>
        <dbReference type="Pfam" id="PF13841"/>
    </source>
</evidence>
<sequence length="69" mass="7930">LCLFCSPLLMSLLLYALRNEFDTDKICGYGTARCRRRCKTGEFFIGTCPNIYPCCLKTRNANRPIPLTY</sequence>
<comment type="function">
    <text evidence="6">Has antibacterial activity.</text>
</comment>
<evidence type="ECO:0000313" key="8">
    <source>
        <dbReference type="Ensembl" id="ENSFCTP00005002308.1"/>
    </source>
</evidence>
<comment type="similarity">
    <text evidence="2 6">Belongs to the beta-defensin family.</text>
</comment>
<evidence type="ECO:0000256" key="3">
    <source>
        <dbReference type="ARBA" id="ARBA00022525"/>
    </source>
</evidence>
<keyword evidence="6" id="KW-0929">Antimicrobial</keyword>
<proteinExistence type="inferred from homology"/>
<reference evidence="8" key="2">
    <citation type="submission" date="2025-08" db="UniProtKB">
        <authorList>
            <consortium name="Ensembl"/>
        </authorList>
    </citation>
    <scope>IDENTIFICATION</scope>
    <source>
        <strain evidence="8">breed Abyssinian</strain>
    </source>
</reference>
<comment type="subcellular location">
    <subcellularLocation>
        <location evidence="1 6">Secreted</location>
    </subcellularLocation>
</comment>
<evidence type="ECO:0000256" key="4">
    <source>
        <dbReference type="ARBA" id="ARBA00022729"/>
    </source>
</evidence>
<evidence type="ECO:0000256" key="6">
    <source>
        <dbReference type="RuleBase" id="RU231113"/>
    </source>
</evidence>
<keyword evidence="6" id="KW-0211">Defensin</keyword>
<accession>A0ABI7VVW3</accession>
<evidence type="ECO:0000256" key="5">
    <source>
        <dbReference type="ARBA" id="ARBA00023157"/>
    </source>
</evidence>
<dbReference type="InterPro" id="IPR025933">
    <property type="entry name" value="Beta_defensin_dom"/>
</dbReference>
<keyword evidence="5" id="KW-1015">Disulfide bond</keyword>
<organism evidence="8 9">
    <name type="scientific">Felis catus</name>
    <name type="common">Cat</name>
    <name type="synonym">Felis silvestris catus</name>
    <dbReference type="NCBI Taxonomy" id="9685"/>
    <lineage>
        <taxon>Eukaryota</taxon>
        <taxon>Metazoa</taxon>
        <taxon>Chordata</taxon>
        <taxon>Craniata</taxon>
        <taxon>Vertebrata</taxon>
        <taxon>Euteleostomi</taxon>
        <taxon>Mammalia</taxon>
        <taxon>Eutheria</taxon>
        <taxon>Laurasiatheria</taxon>
        <taxon>Carnivora</taxon>
        <taxon>Feliformia</taxon>
        <taxon>Felidae</taxon>
        <taxon>Felinae</taxon>
        <taxon>Felis</taxon>
    </lineage>
</organism>
<reference evidence="8" key="3">
    <citation type="submission" date="2025-09" db="UniProtKB">
        <authorList>
            <consortium name="Ensembl"/>
        </authorList>
    </citation>
    <scope>IDENTIFICATION</scope>
    <source>
        <strain evidence="8">breed Abyssinian</strain>
    </source>
</reference>
<evidence type="ECO:0000256" key="2">
    <source>
        <dbReference type="ARBA" id="ARBA00007371"/>
    </source>
</evidence>
<evidence type="ECO:0000313" key="9">
    <source>
        <dbReference type="Proteomes" id="UP000823872"/>
    </source>
</evidence>
<dbReference type="Pfam" id="PF13841">
    <property type="entry name" value="Defensin_beta_2"/>
    <property type="match status" value="1"/>
</dbReference>
<feature type="domain" description="Beta-defensin" evidence="7">
    <location>
        <begin position="26"/>
        <end position="55"/>
    </location>
</feature>
<keyword evidence="6" id="KW-0044">Antibiotic</keyword>
<dbReference type="Proteomes" id="UP000823872">
    <property type="component" value="Chromosome B1"/>
</dbReference>
<keyword evidence="9" id="KW-1185">Reference proteome</keyword>
<dbReference type="Ensembl" id="ENSFCTT00005003843.1">
    <property type="protein sequence ID" value="ENSFCTP00005002308.1"/>
    <property type="gene ID" value="ENSFCTG00005001496.1"/>
</dbReference>
<protein>
    <recommendedName>
        <fullName evidence="6">Beta-defensin</fullName>
    </recommendedName>
</protein>
<name>A0ABI7VVW3_FELCA</name>
<keyword evidence="3 6" id="KW-0964">Secreted</keyword>
<evidence type="ECO:0000256" key="1">
    <source>
        <dbReference type="ARBA" id="ARBA00004613"/>
    </source>
</evidence>
<feature type="chain" id="PRO_5044949176" description="Beta-defensin" evidence="6">
    <location>
        <begin position="19"/>
        <end position="69"/>
    </location>
</feature>
<feature type="signal peptide" evidence="6">
    <location>
        <begin position="1"/>
        <end position="18"/>
    </location>
</feature>
<dbReference type="GeneTree" id="ENSGT00940000165413"/>